<feature type="transmembrane region" description="Helical" evidence="1">
    <location>
        <begin position="101"/>
        <end position="119"/>
    </location>
</feature>
<accession>A0A6J7BXM6</accession>
<keyword evidence="1" id="KW-0812">Transmembrane</keyword>
<evidence type="ECO:0000313" key="2">
    <source>
        <dbReference type="EMBL" id="CAB4849875.1"/>
    </source>
</evidence>
<organism evidence="2">
    <name type="scientific">freshwater metagenome</name>
    <dbReference type="NCBI Taxonomy" id="449393"/>
    <lineage>
        <taxon>unclassified sequences</taxon>
        <taxon>metagenomes</taxon>
        <taxon>ecological metagenomes</taxon>
    </lineage>
</organism>
<dbReference type="AlphaFoldDB" id="A0A6J7BXM6"/>
<reference evidence="2" key="1">
    <citation type="submission" date="2020-05" db="EMBL/GenBank/DDBJ databases">
        <authorList>
            <person name="Chiriac C."/>
            <person name="Salcher M."/>
            <person name="Ghai R."/>
            <person name="Kavagutti S V."/>
        </authorList>
    </citation>
    <scope>NUCLEOTIDE SEQUENCE</scope>
</reference>
<feature type="transmembrane region" description="Helical" evidence="1">
    <location>
        <begin position="69"/>
        <end position="89"/>
    </location>
</feature>
<gene>
    <name evidence="2" type="ORF">UFOPK3268_00870</name>
</gene>
<sequence length="145" mass="14446">MSRPRRPSAAAVVGLLLGGLVLGLFSAVVLPAREEVHGVMIPWGAILVLVGVGVCARAGAWLTATRRGAALVGCGWLVGALAIATVAPGGDVVLPDTMRTSIFLVGGALLAIIATAWPLPAGVVDLIEAQWGSDPAVDDGPGAPA</sequence>
<feature type="transmembrane region" description="Helical" evidence="1">
    <location>
        <begin position="41"/>
        <end position="62"/>
    </location>
</feature>
<evidence type="ECO:0000256" key="1">
    <source>
        <dbReference type="SAM" id="Phobius"/>
    </source>
</evidence>
<dbReference type="EMBL" id="CAFBIZ010000099">
    <property type="protein sequence ID" value="CAB4849875.1"/>
    <property type="molecule type" value="Genomic_DNA"/>
</dbReference>
<proteinExistence type="predicted"/>
<protein>
    <submittedName>
        <fullName evidence="2">Unannotated protein</fullName>
    </submittedName>
</protein>
<name>A0A6J7BXM6_9ZZZZ</name>
<keyword evidence="1" id="KW-1133">Transmembrane helix</keyword>
<keyword evidence="1" id="KW-0472">Membrane</keyword>